<sequence length="56" mass="6670">MSYPHTAESIHQFLIYKCIEFILENKIVYAIISNSFNIVKAIRLWNTIQQERLEKA</sequence>
<dbReference type="EMBL" id="CAJVPM010001090">
    <property type="protein sequence ID" value="CAG8459313.1"/>
    <property type="molecule type" value="Genomic_DNA"/>
</dbReference>
<protein>
    <submittedName>
        <fullName evidence="1">1200_t:CDS:1</fullName>
    </submittedName>
</protein>
<organism evidence="1 2">
    <name type="scientific">Scutellospora calospora</name>
    <dbReference type="NCBI Taxonomy" id="85575"/>
    <lineage>
        <taxon>Eukaryota</taxon>
        <taxon>Fungi</taxon>
        <taxon>Fungi incertae sedis</taxon>
        <taxon>Mucoromycota</taxon>
        <taxon>Glomeromycotina</taxon>
        <taxon>Glomeromycetes</taxon>
        <taxon>Diversisporales</taxon>
        <taxon>Gigasporaceae</taxon>
        <taxon>Scutellospora</taxon>
    </lineage>
</organism>
<accession>A0ACA9K8V0</accession>
<name>A0ACA9K8V0_9GLOM</name>
<evidence type="ECO:0000313" key="2">
    <source>
        <dbReference type="Proteomes" id="UP000789860"/>
    </source>
</evidence>
<keyword evidence="2" id="KW-1185">Reference proteome</keyword>
<reference evidence="1" key="1">
    <citation type="submission" date="2021-06" db="EMBL/GenBank/DDBJ databases">
        <authorList>
            <person name="Kallberg Y."/>
            <person name="Tangrot J."/>
            <person name="Rosling A."/>
        </authorList>
    </citation>
    <scope>NUCLEOTIDE SEQUENCE</scope>
    <source>
        <strain evidence="1">AU212A</strain>
    </source>
</reference>
<comment type="caution">
    <text evidence="1">The sequence shown here is derived from an EMBL/GenBank/DDBJ whole genome shotgun (WGS) entry which is preliminary data.</text>
</comment>
<gene>
    <name evidence="1" type="ORF">SCALOS_LOCUS1539</name>
</gene>
<proteinExistence type="predicted"/>
<evidence type="ECO:0000313" key="1">
    <source>
        <dbReference type="EMBL" id="CAG8459313.1"/>
    </source>
</evidence>
<dbReference type="Proteomes" id="UP000789860">
    <property type="component" value="Unassembled WGS sequence"/>
</dbReference>